<accession>A0ABZ0HT24</accession>
<reference evidence="2 3" key="1">
    <citation type="submission" date="2023-10" db="EMBL/GenBank/DDBJ databases">
        <title>Novel methanotroph of the genus Methylocapsa from a subarctic wetland.</title>
        <authorList>
            <person name="Belova S.E."/>
            <person name="Oshkin I.Y."/>
            <person name="Miroshnikov K."/>
            <person name="Dedysh S.N."/>
        </authorList>
    </citation>
    <scope>NUCLEOTIDE SEQUENCE [LARGE SCALE GENOMIC DNA]</scope>
    <source>
        <strain evidence="2 3">RX1</strain>
    </source>
</reference>
<protein>
    <submittedName>
        <fullName evidence="2">Uncharacterized protein</fullName>
    </submittedName>
</protein>
<keyword evidence="3" id="KW-1185">Reference proteome</keyword>
<sequence length="89" mass="9602">MSDQSTAEKQQRGDAADAAIQAAIAAERRRCIDRVLTYAALRDQAAVNLDKADDGDGPEKPSEGAAERVRMQAEVARDIAAFLAEETLR</sequence>
<organism evidence="2 3">
    <name type="scientific">Methylocapsa polymorpha</name>
    <dbReference type="NCBI Taxonomy" id="3080828"/>
    <lineage>
        <taxon>Bacteria</taxon>
        <taxon>Pseudomonadati</taxon>
        <taxon>Pseudomonadota</taxon>
        <taxon>Alphaproteobacteria</taxon>
        <taxon>Hyphomicrobiales</taxon>
        <taxon>Beijerinckiaceae</taxon>
        <taxon>Methylocapsa</taxon>
    </lineage>
</organism>
<gene>
    <name evidence="2" type="ORF">RZS28_01725</name>
</gene>
<dbReference type="EMBL" id="CP136862">
    <property type="protein sequence ID" value="WOJ90056.1"/>
    <property type="molecule type" value="Genomic_DNA"/>
</dbReference>
<dbReference type="Proteomes" id="UP001626536">
    <property type="component" value="Chromosome"/>
</dbReference>
<dbReference type="RefSeq" id="WP_407339501.1">
    <property type="nucleotide sequence ID" value="NZ_CP136862.1"/>
</dbReference>
<evidence type="ECO:0000313" key="2">
    <source>
        <dbReference type="EMBL" id="WOJ90056.1"/>
    </source>
</evidence>
<evidence type="ECO:0000256" key="1">
    <source>
        <dbReference type="SAM" id="MobiDB-lite"/>
    </source>
</evidence>
<feature type="compositionally biased region" description="Basic and acidic residues" evidence="1">
    <location>
        <begin position="50"/>
        <end position="67"/>
    </location>
</feature>
<evidence type="ECO:0000313" key="3">
    <source>
        <dbReference type="Proteomes" id="UP001626536"/>
    </source>
</evidence>
<feature type="region of interest" description="Disordered" evidence="1">
    <location>
        <begin position="48"/>
        <end position="67"/>
    </location>
</feature>
<name>A0ABZ0HT24_9HYPH</name>
<proteinExistence type="predicted"/>